<feature type="transmembrane region" description="Helical" evidence="7">
    <location>
        <begin position="436"/>
        <end position="456"/>
    </location>
</feature>
<protein>
    <submittedName>
        <fullName evidence="10">ABC transporter permease</fullName>
    </submittedName>
</protein>
<comment type="subcellular location">
    <subcellularLocation>
        <location evidence="1">Cell membrane</location>
        <topology evidence="1">Multi-pass membrane protein</topology>
    </subcellularLocation>
</comment>
<sequence>MKSWLDLIPLSERVHRKQSRMTRICIVLAVALVMTIFGMADMEIRNQIRQARMSDGGWHASFREITPEQAALIAARPQVTAASWYGIYNYGLDEHWCIDEVETSVIGTEETLIEMFPTAEILEGTFPEKENEAVFSENTRQRLGLSIGDQVTLDTPWGERVSLTVSGFCGQFSQLNRQDAFGVFLNMDSFRRLAEAAGDGEEAYWNSVYMVAFSPFCNIQKNLDEIRQQLSLREEQVSENIKMLGLIGQSSDSYMIRLMQTGIVLAILVMIFGVLMITGSLNSNIAQRTEFFGMLRCLGATRPQISRFVRREALRWCRTAVPAGLLTGMAVVWALCAVLKLMSSLFAEMPVFSISWIGIAAGAVVGVLTVLLASRTPAKKAAAVSPLTAVSGNAGTLFPADAPVQRKAADTRHCSVEIALGIHHALGSGKGFPKNFLLLAGSYALSVILFLSFSVLPDMGKHAVNPLDPAAPDLSIISAENTCSLSRQLADRLAEEEAVKRVYGRSFAYDVPASWEGTQGSVCLFSYEENQLQWAQDDLLVPSKKAGESVKAARFTKASHFMKAAHFTKASQVMDAVRQGEGVLVVYGYEGEFDLAEGDVISLQLSGETREVTVLGVLSDTPYTTEGETQVICSEELFSELTGMEEYTVIDMQLKRNASDEDVQRIRAIVEETEGAGAVAFSDRRLSNSEAVGAWYSLMLIVYGFLAVIALISLVHIINSTDMGVSARLREYGRMRAVGMTVDQLVKMVAAETLTCSLTGVLAGCAAGLPLNWLLYESLVTAQWGAAWYFPVIPLLVILAVTALSVLLAIYGPARRIRTLSVTETIGAQ</sequence>
<evidence type="ECO:0000256" key="2">
    <source>
        <dbReference type="ARBA" id="ARBA00022475"/>
    </source>
</evidence>
<comment type="similarity">
    <text evidence="6">Belongs to the ABC-4 integral membrane protein family.</text>
</comment>
<accession>A0A9D2TRX2</accession>
<feature type="transmembrane region" description="Helical" evidence="7">
    <location>
        <begin position="694"/>
        <end position="718"/>
    </location>
</feature>
<dbReference type="InterPro" id="IPR050250">
    <property type="entry name" value="Macrolide_Exporter_MacB"/>
</dbReference>
<dbReference type="EMBL" id="DWVS01000117">
    <property type="protein sequence ID" value="HJC87313.1"/>
    <property type="molecule type" value="Genomic_DNA"/>
</dbReference>
<reference evidence="10" key="1">
    <citation type="journal article" date="2021" name="PeerJ">
        <title>Extensive microbial diversity within the chicken gut microbiome revealed by metagenomics and culture.</title>
        <authorList>
            <person name="Gilroy R."/>
            <person name="Ravi A."/>
            <person name="Getino M."/>
            <person name="Pursley I."/>
            <person name="Horton D.L."/>
            <person name="Alikhan N.F."/>
            <person name="Baker D."/>
            <person name="Gharbi K."/>
            <person name="Hall N."/>
            <person name="Watson M."/>
            <person name="Adriaenssens E.M."/>
            <person name="Foster-Nyarko E."/>
            <person name="Jarju S."/>
            <person name="Secka A."/>
            <person name="Antonio M."/>
            <person name="Oren A."/>
            <person name="Chaudhuri R.R."/>
            <person name="La Ragione R."/>
            <person name="Hildebrand F."/>
            <person name="Pallen M.J."/>
        </authorList>
    </citation>
    <scope>NUCLEOTIDE SEQUENCE</scope>
    <source>
        <strain evidence="10">ChiBcec1-1630</strain>
    </source>
</reference>
<dbReference type="GO" id="GO:0005886">
    <property type="term" value="C:plasma membrane"/>
    <property type="evidence" value="ECO:0007669"/>
    <property type="project" value="UniProtKB-SubCell"/>
</dbReference>
<keyword evidence="3 7" id="KW-0812">Transmembrane</keyword>
<keyword evidence="5 7" id="KW-0472">Membrane</keyword>
<dbReference type="PANTHER" id="PTHR30572:SF4">
    <property type="entry name" value="ABC TRANSPORTER PERMEASE YTRF"/>
    <property type="match status" value="1"/>
</dbReference>
<feature type="transmembrane region" description="Helical" evidence="7">
    <location>
        <begin position="354"/>
        <end position="373"/>
    </location>
</feature>
<evidence type="ECO:0000259" key="8">
    <source>
        <dbReference type="Pfam" id="PF02687"/>
    </source>
</evidence>
<dbReference type="AlphaFoldDB" id="A0A9D2TRX2"/>
<keyword evidence="4 7" id="KW-1133">Transmembrane helix</keyword>
<keyword evidence="2" id="KW-1003">Cell membrane</keyword>
<dbReference type="Proteomes" id="UP000823922">
    <property type="component" value="Unassembled WGS sequence"/>
</dbReference>
<evidence type="ECO:0000256" key="1">
    <source>
        <dbReference type="ARBA" id="ARBA00004651"/>
    </source>
</evidence>
<evidence type="ECO:0000313" key="11">
    <source>
        <dbReference type="Proteomes" id="UP000823922"/>
    </source>
</evidence>
<feature type="domain" description="ABC3 transporter permease C-terminal" evidence="8">
    <location>
        <begin position="705"/>
        <end position="821"/>
    </location>
</feature>
<evidence type="ECO:0000256" key="7">
    <source>
        <dbReference type="SAM" id="Phobius"/>
    </source>
</evidence>
<dbReference type="GO" id="GO:0022857">
    <property type="term" value="F:transmembrane transporter activity"/>
    <property type="evidence" value="ECO:0007669"/>
    <property type="project" value="TreeGrafter"/>
</dbReference>
<reference evidence="10" key="2">
    <citation type="submission" date="2021-04" db="EMBL/GenBank/DDBJ databases">
        <authorList>
            <person name="Gilroy R."/>
        </authorList>
    </citation>
    <scope>NUCLEOTIDE SEQUENCE</scope>
    <source>
        <strain evidence="10">ChiBcec1-1630</strain>
    </source>
</reference>
<comment type="caution">
    <text evidence="10">The sequence shown here is derived from an EMBL/GenBank/DDBJ whole genome shotgun (WGS) entry which is preliminary data.</text>
</comment>
<dbReference type="PANTHER" id="PTHR30572">
    <property type="entry name" value="MEMBRANE COMPONENT OF TRANSPORTER-RELATED"/>
    <property type="match status" value="1"/>
</dbReference>
<dbReference type="InterPro" id="IPR025857">
    <property type="entry name" value="MacB_PCD"/>
</dbReference>
<evidence type="ECO:0000256" key="3">
    <source>
        <dbReference type="ARBA" id="ARBA00022692"/>
    </source>
</evidence>
<evidence type="ECO:0000313" key="10">
    <source>
        <dbReference type="EMBL" id="HJC87313.1"/>
    </source>
</evidence>
<feature type="transmembrane region" description="Helical" evidence="7">
    <location>
        <begin position="788"/>
        <end position="811"/>
    </location>
</feature>
<evidence type="ECO:0000259" key="9">
    <source>
        <dbReference type="Pfam" id="PF12704"/>
    </source>
</evidence>
<evidence type="ECO:0000256" key="4">
    <source>
        <dbReference type="ARBA" id="ARBA00022989"/>
    </source>
</evidence>
<feature type="domain" description="MacB-like periplasmic core" evidence="9">
    <location>
        <begin position="24"/>
        <end position="202"/>
    </location>
</feature>
<proteinExistence type="inferred from homology"/>
<evidence type="ECO:0000256" key="6">
    <source>
        <dbReference type="ARBA" id="ARBA00038076"/>
    </source>
</evidence>
<evidence type="ECO:0000256" key="5">
    <source>
        <dbReference type="ARBA" id="ARBA00023136"/>
    </source>
</evidence>
<feature type="domain" description="ABC3 transporter permease C-terminal" evidence="8">
    <location>
        <begin position="263"/>
        <end position="385"/>
    </location>
</feature>
<feature type="transmembrane region" description="Helical" evidence="7">
    <location>
        <begin position="320"/>
        <end position="342"/>
    </location>
</feature>
<feature type="transmembrane region" description="Helical" evidence="7">
    <location>
        <begin position="754"/>
        <end position="776"/>
    </location>
</feature>
<dbReference type="InterPro" id="IPR003838">
    <property type="entry name" value="ABC3_permease_C"/>
</dbReference>
<feature type="transmembrane region" description="Helical" evidence="7">
    <location>
        <begin position="258"/>
        <end position="278"/>
    </location>
</feature>
<gene>
    <name evidence="10" type="ORF">H9926_04775</name>
</gene>
<dbReference type="Pfam" id="PF02687">
    <property type="entry name" value="FtsX"/>
    <property type="match status" value="2"/>
</dbReference>
<organism evidence="10 11">
    <name type="scientific">Candidatus Eisenbergiella intestinigallinarum</name>
    <dbReference type="NCBI Taxonomy" id="2838549"/>
    <lineage>
        <taxon>Bacteria</taxon>
        <taxon>Bacillati</taxon>
        <taxon>Bacillota</taxon>
        <taxon>Clostridia</taxon>
        <taxon>Lachnospirales</taxon>
        <taxon>Lachnospiraceae</taxon>
        <taxon>Eisenbergiella</taxon>
    </lineage>
</organism>
<feature type="transmembrane region" description="Helical" evidence="7">
    <location>
        <begin position="21"/>
        <end position="40"/>
    </location>
</feature>
<dbReference type="Pfam" id="PF12704">
    <property type="entry name" value="MacB_PCD"/>
    <property type="match status" value="1"/>
</dbReference>
<name>A0A9D2TRX2_9FIRM</name>